<dbReference type="RefSeq" id="WP_099470885.1">
    <property type="nucleotide sequence ID" value="NZ_CP041025.1"/>
</dbReference>
<evidence type="ECO:0008006" key="3">
    <source>
        <dbReference type="Google" id="ProtNLM"/>
    </source>
</evidence>
<organism evidence="1 2">
    <name type="scientific">Paremcibacter congregatus</name>
    <dbReference type="NCBI Taxonomy" id="2043170"/>
    <lineage>
        <taxon>Bacteria</taxon>
        <taxon>Pseudomonadati</taxon>
        <taxon>Pseudomonadota</taxon>
        <taxon>Alphaproteobacteria</taxon>
        <taxon>Emcibacterales</taxon>
        <taxon>Emcibacteraceae</taxon>
        <taxon>Paremcibacter</taxon>
    </lineage>
</organism>
<protein>
    <recommendedName>
        <fullName evidence="3">DUF3240 domain-containing protein</fullName>
    </recommendedName>
</protein>
<evidence type="ECO:0000313" key="1">
    <source>
        <dbReference type="EMBL" id="PHZ86508.1"/>
    </source>
</evidence>
<gene>
    <name evidence="1" type="ORF">CRD36_01080</name>
</gene>
<name>A0A2G4YW01_9PROT</name>
<proteinExistence type="predicted"/>
<comment type="caution">
    <text evidence="1">The sequence shown here is derived from an EMBL/GenBank/DDBJ whole genome shotgun (WGS) entry which is preliminary data.</text>
</comment>
<dbReference type="Pfam" id="PF11582">
    <property type="entry name" value="DUF3240"/>
    <property type="match status" value="1"/>
</dbReference>
<dbReference type="InterPro" id="IPR015867">
    <property type="entry name" value="N-reg_PII/ATP_PRibTrfase_C"/>
</dbReference>
<evidence type="ECO:0000313" key="2">
    <source>
        <dbReference type="Proteomes" id="UP000229730"/>
    </source>
</evidence>
<dbReference type="InParanoid" id="A0A2G4YW01"/>
<sequence length="104" mass="11633">MTLCLLTITTPSAVEDVIVDWFLEQEDIGDFNSMPAFGHGSHEGKMSVAERVTGRSRKTMFQLHLSLPTVERILAKLKKDFAGTEIHYMMSPLMRAGDLTAYEA</sequence>
<dbReference type="AlphaFoldDB" id="A0A2G4YW01"/>
<accession>A0A2G4YW01</accession>
<dbReference type="InterPro" id="IPR021634">
    <property type="entry name" value="DUF3240"/>
</dbReference>
<dbReference type="Proteomes" id="UP000229730">
    <property type="component" value="Unassembled WGS sequence"/>
</dbReference>
<reference evidence="1 2" key="1">
    <citation type="submission" date="2017-10" db="EMBL/GenBank/DDBJ databases">
        <title>Frigbacter circumglobatus gen. nov. sp. nov., isolated from sediment cultured in situ.</title>
        <authorList>
            <person name="Zhao Z."/>
        </authorList>
    </citation>
    <scope>NUCLEOTIDE SEQUENCE [LARGE SCALE GENOMIC DNA]</scope>
    <source>
        <strain evidence="1 2">ZYL</strain>
    </source>
</reference>
<keyword evidence="2" id="KW-1185">Reference proteome</keyword>
<dbReference type="OrthoDB" id="8537254at2"/>
<dbReference type="Gene3D" id="3.30.70.120">
    <property type="match status" value="1"/>
</dbReference>
<dbReference type="EMBL" id="PDEM01000007">
    <property type="protein sequence ID" value="PHZ86508.1"/>
    <property type="molecule type" value="Genomic_DNA"/>
</dbReference>